<dbReference type="Proteomes" id="UP000288805">
    <property type="component" value="Unassembled WGS sequence"/>
</dbReference>
<name>A0A438HBZ7_VITVI</name>
<keyword evidence="2" id="KW-0808">Transferase</keyword>
<accession>A0A438HBZ7</accession>
<dbReference type="Pfam" id="PF11721">
    <property type="entry name" value="Malectin"/>
    <property type="match status" value="1"/>
</dbReference>
<dbReference type="EMBL" id="QGNW01000246">
    <property type="protein sequence ID" value="RVW81994.1"/>
    <property type="molecule type" value="Genomic_DNA"/>
</dbReference>
<evidence type="ECO:0000313" key="3">
    <source>
        <dbReference type="Proteomes" id="UP000288805"/>
    </source>
</evidence>
<gene>
    <name evidence="2" type="primary">VvCHDp001061_19</name>
    <name evidence="2" type="ORF">CK203_033324</name>
</gene>
<dbReference type="PANTHER" id="PTHR34081:SF1">
    <property type="entry name" value="MALECTIN, LEUCINE-RICH REPEAT DOMAIN, L DOMAIN-LIKE PROTEIN-RELATED"/>
    <property type="match status" value="1"/>
</dbReference>
<sequence>MFTLLLLLIPDYYSVHINCGGREVIVDNRTYEDDTYLSGASTYHKSETNWAVSSTGYFMDDSITTDSYIANNKSILLMNNSALYMNARLSALSLTYYAFCLGYENFSTQMHGILWSTIKRKDDQDSFHPMR</sequence>
<dbReference type="GO" id="GO:0016301">
    <property type="term" value="F:kinase activity"/>
    <property type="evidence" value="ECO:0007669"/>
    <property type="project" value="UniProtKB-KW"/>
</dbReference>
<dbReference type="Gene3D" id="2.60.120.430">
    <property type="entry name" value="Galactose-binding lectin"/>
    <property type="match status" value="1"/>
</dbReference>
<proteinExistence type="predicted"/>
<keyword evidence="2" id="KW-0675">Receptor</keyword>
<evidence type="ECO:0000259" key="1">
    <source>
        <dbReference type="Pfam" id="PF11721"/>
    </source>
</evidence>
<reference evidence="2 3" key="1">
    <citation type="journal article" date="2018" name="PLoS Genet.">
        <title>Population sequencing reveals clonal diversity and ancestral inbreeding in the grapevine cultivar Chardonnay.</title>
        <authorList>
            <person name="Roach M.J."/>
            <person name="Johnson D.L."/>
            <person name="Bohlmann J."/>
            <person name="van Vuuren H.J."/>
            <person name="Jones S.J."/>
            <person name="Pretorius I.S."/>
            <person name="Schmidt S.A."/>
            <person name="Borneman A.R."/>
        </authorList>
    </citation>
    <scope>NUCLEOTIDE SEQUENCE [LARGE SCALE GENOMIC DNA]</scope>
    <source>
        <strain evidence="3">cv. Chardonnay</strain>
        <tissue evidence="2">Leaf</tissue>
    </source>
</reference>
<feature type="domain" description="Malectin" evidence="1">
    <location>
        <begin position="14"/>
        <end position="109"/>
    </location>
</feature>
<dbReference type="InterPro" id="IPR021720">
    <property type="entry name" value="Malectin_dom"/>
</dbReference>
<comment type="caution">
    <text evidence="2">The sequence shown here is derived from an EMBL/GenBank/DDBJ whole genome shotgun (WGS) entry which is preliminary data.</text>
</comment>
<evidence type="ECO:0000313" key="2">
    <source>
        <dbReference type="EMBL" id="RVW81994.1"/>
    </source>
</evidence>
<organism evidence="2 3">
    <name type="scientific">Vitis vinifera</name>
    <name type="common">Grape</name>
    <dbReference type="NCBI Taxonomy" id="29760"/>
    <lineage>
        <taxon>Eukaryota</taxon>
        <taxon>Viridiplantae</taxon>
        <taxon>Streptophyta</taxon>
        <taxon>Embryophyta</taxon>
        <taxon>Tracheophyta</taxon>
        <taxon>Spermatophyta</taxon>
        <taxon>Magnoliopsida</taxon>
        <taxon>eudicotyledons</taxon>
        <taxon>Gunneridae</taxon>
        <taxon>Pentapetalae</taxon>
        <taxon>rosids</taxon>
        <taxon>Vitales</taxon>
        <taxon>Vitaceae</taxon>
        <taxon>Viteae</taxon>
        <taxon>Vitis</taxon>
    </lineage>
</organism>
<dbReference type="PANTHER" id="PTHR34081">
    <property type="entry name" value="MALECTIN DOMAIN-CONTAINING PROTEIN"/>
    <property type="match status" value="1"/>
</dbReference>
<protein>
    <submittedName>
        <fullName evidence="2">Putative LRR receptor-like serine/threonine-protein kinase</fullName>
    </submittedName>
</protein>
<keyword evidence="2" id="KW-0418">Kinase</keyword>
<dbReference type="AlphaFoldDB" id="A0A438HBZ7"/>